<organism evidence="6 7">
    <name type="scientific">Candolleomyces aberdarensis</name>
    <dbReference type="NCBI Taxonomy" id="2316362"/>
    <lineage>
        <taxon>Eukaryota</taxon>
        <taxon>Fungi</taxon>
        <taxon>Dikarya</taxon>
        <taxon>Basidiomycota</taxon>
        <taxon>Agaricomycotina</taxon>
        <taxon>Agaricomycetes</taxon>
        <taxon>Agaricomycetidae</taxon>
        <taxon>Agaricales</taxon>
        <taxon>Agaricineae</taxon>
        <taxon>Psathyrellaceae</taxon>
        <taxon>Candolleomyces</taxon>
    </lineage>
</organism>
<dbReference type="SUPFAM" id="SSF50978">
    <property type="entry name" value="WD40 repeat-like"/>
    <property type="match status" value="1"/>
</dbReference>
<dbReference type="PRINTS" id="PR00320">
    <property type="entry name" value="GPROTEINBRPT"/>
</dbReference>
<evidence type="ECO:0000256" key="4">
    <source>
        <dbReference type="PROSITE-ProRule" id="PRU00221"/>
    </source>
</evidence>
<evidence type="ECO:0000256" key="3">
    <source>
        <dbReference type="ARBA" id="ARBA00022737"/>
    </source>
</evidence>
<feature type="compositionally biased region" description="Low complexity" evidence="5">
    <location>
        <begin position="41"/>
        <end position="56"/>
    </location>
</feature>
<dbReference type="PANTHER" id="PTHR44675">
    <property type="entry name" value="PAK1 INTERACTING PROTEIN 1"/>
    <property type="match status" value="1"/>
</dbReference>
<gene>
    <name evidence="6" type="ORF">EST38_g1031</name>
</gene>
<dbReference type="PROSITE" id="PS00678">
    <property type="entry name" value="WD_REPEATS_1"/>
    <property type="match status" value="2"/>
</dbReference>
<dbReference type="Proteomes" id="UP000290288">
    <property type="component" value="Unassembled WGS sequence"/>
</dbReference>
<dbReference type="PROSITE" id="PS50294">
    <property type="entry name" value="WD_REPEATS_REGION"/>
    <property type="match status" value="2"/>
</dbReference>
<dbReference type="SMART" id="SM00320">
    <property type="entry name" value="WD40"/>
    <property type="match status" value="5"/>
</dbReference>
<keyword evidence="3" id="KW-0677">Repeat</keyword>
<protein>
    <submittedName>
        <fullName evidence="6">Uncharacterized protein</fullName>
    </submittedName>
</protein>
<keyword evidence="7" id="KW-1185">Reference proteome</keyword>
<evidence type="ECO:0000313" key="7">
    <source>
        <dbReference type="Proteomes" id="UP000290288"/>
    </source>
</evidence>
<dbReference type="OrthoDB" id="308449at2759"/>
<dbReference type="InterPro" id="IPR015943">
    <property type="entry name" value="WD40/YVTN_repeat-like_dom_sf"/>
</dbReference>
<feature type="compositionally biased region" description="Acidic residues" evidence="5">
    <location>
        <begin position="449"/>
        <end position="507"/>
    </location>
</feature>
<dbReference type="PROSITE" id="PS50082">
    <property type="entry name" value="WD_REPEATS_2"/>
    <property type="match status" value="2"/>
</dbReference>
<evidence type="ECO:0000256" key="5">
    <source>
        <dbReference type="SAM" id="MobiDB-lite"/>
    </source>
</evidence>
<feature type="compositionally biased region" description="Polar residues" evidence="5">
    <location>
        <begin position="57"/>
        <end position="67"/>
    </location>
</feature>
<keyword evidence="1" id="KW-0690">Ribosome biogenesis</keyword>
<evidence type="ECO:0000256" key="2">
    <source>
        <dbReference type="ARBA" id="ARBA00022574"/>
    </source>
</evidence>
<proteinExistence type="predicted"/>
<reference evidence="6 7" key="1">
    <citation type="submission" date="2019-01" db="EMBL/GenBank/DDBJ databases">
        <title>Draft genome sequence of Psathyrella aberdarensis IHI B618.</title>
        <authorList>
            <person name="Buettner E."/>
            <person name="Kellner H."/>
        </authorList>
    </citation>
    <scope>NUCLEOTIDE SEQUENCE [LARGE SCALE GENOMIC DNA]</scope>
    <source>
        <strain evidence="6 7">IHI B618</strain>
    </source>
</reference>
<dbReference type="InterPro" id="IPR019775">
    <property type="entry name" value="WD40_repeat_CS"/>
</dbReference>
<evidence type="ECO:0000313" key="6">
    <source>
        <dbReference type="EMBL" id="RXW24816.1"/>
    </source>
</evidence>
<dbReference type="GO" id="GO:0042254">
    <property type="term" value="P:ribosome biogenesis"/>
    <property type="evidence" value="ECO:0007669"/>
    <property type="project" value="UniProtKB-KW"/>
</dbReference>
<keyword evidence="2 4" id="KW-0853">WD repeat</keyword>
<dbReference type="InterPro" id="IPR001680">
    <property type="entry name" value="WD40_rpt"/>
</dbReference>
<dbReference type="InterPro" id="IPR051959">
    <property type="entry name" value="PAK1-Kinase_Regulator"/>
</dbReference>
<dbReference type="Pfam" id="PF00400">
    <property type="entry name" value="WD40"/>
    <property type="match status" value="3"/>
</dbReference>
<dbReference type="STRING" id="2316362.A0A4Q2DYF9"/>
<feature type="repeat" description="WD" evidence="4">
    <location>
        <begin position="219"/>
        <end position="260"/>
    </location>
</feature>
<name>A0A4Q2DYF9_9AGAR</name>
<accession>A0A4Q2DYF9</accession>
<feature type="repeat" description="WD" evidence="4">
    <location>
        <begin position="136"/>
        <end position="177"/>
    </location>
</feature>
<dbReference type="PANTHER" id="PTHR44675:SF1">
    <property type="entry name" value="P21-ACTIVATED PROTEIN KINASE-INTERACTING PROTEIN 1"/>
    <property type="match status" value="1"/>
</dbReference>
<feature type="region of interest" description="Disordered" evidence="5">
    <location>
        <begin position="1"/>
        <end position="98"/>
    </location>
</feature>
<comment type="caution">
    <text evidence="6">The sequence shown here is derived from an EMBL/GenBank/DDBJ whole genome shotgun (WGS) entry which is preliminary data.</text>
</comment>
<dbReference type="Gene3D" id="2.130.10.10">
    <property type="entry name" value="YVTN repeat-like/Quinoprotein amine dehydrogenase"/>
    <property type="match status" value="2"/>
</dbReference>
<feature type="compositionally biased region" description="Polar residues" evidence="5">
    <location>
        <begin position="82"/>
        <end position="97"/>
    </location>
</feature>
<sequence>MAKPESSKKPAEKVAKKARIEEPGPWVSKKARIATPPPPKTKSSTKSTPAGPSSTKLSTKALSNTANGSLSKSKGKGKSKSTEQNVDTAEDSSSPLPTTFKVVAGSYEKLLYGLNGSTTVNDKGELEYHLKPIFIFPAHVSCIKAVSASQGGKWLATGSADEIIKIWDLRRKKEVGGLMHHEGSITHLSFPSRSYLLSASEDGTLCLFRARDWAVLRALKGHKDRVNGVAVHPSGKLALSVGKDRTLRMWDLMRGKGSASTKLGKEGEVCRWSVDGSLFAVQSGSSIDIYSTDMQLLHIINHTSRLHDIQFCQRVNGEGEVLFAAAEDKKLSIYAIHQDRSKEPTLFAQMVGHENRVKAMQTLQIALPTESGRPSTTIVATASSDGKIRIFDINDIPSDISAVSSPQEPVQIPPVTEYDSDKTRFTCITLADGDSEIISSTNAKRKREDDDDEEDEEDAPSDEEAEGDGTDEAVEGDEEDEGFGSGWEDEDEMEHEVSGEEEDDPST</sequence>
<feature type="region of interest" description="Disordered" evidence="5">
    <location>
        <begin position="439"/>
        <end position="507"/>
    </location>
</feature>
<dbReference type="InterPro" id="IPR036322">
    <property type="entry name" value="WD40_repeat_dom_sf"/>
</dbReference>
<dbReference type="AlphaFoldDB" id="A0A4Q2DYF9"/>
<feature type="compositionally biased region" description="Basic and acidic residues" evidence="5">
    <location>
        <begin position="1"/>
        <end position="22"/>
    </location>
</feature>
<evidence type="ECO:0000256" key="1">
    <source>
        <dbReference type="ARBA" id="ARBA00022517"/>
    </source>
</evidence>
<dbReference type="InterPro" id="IPR020472">
    <property type="entry name" value="WD40_PAC1"/>
</dbReference>
<dbReference type="EMBL" id="SDEE01000013">
    <property type="protein sequence ID" value="RXW24816.1"/>
    <property type="molecule type" value="Genomic_DNA"/>
</dbReference>